<keyword evidence="3" id="KW-0227">DNA damage</keyword>
<sequence>MPELPEVEHYRRILLPLVGGGPIALHCPPPLPTKRFPSRHVVDLINVGKYDIKKVLRKGKVLCIILTRDVIEKLDDDGPVVERSGDDDDDAIMTISGKEPTIYLSLHMGMTGRISSPDRGVPKLESLSGDESYPPSHTHLILRATKNGTEAAFSDPRRFGSVLVDAPGKGKGMEEENDDDDGQDEHLWEEDRIPTFRDIAPDALEASGSARRRRFIEVGGTMTEISTIVEGLMNRKKGIKGLLLDQRAVVSGVGNWVADELLYRCRIHPDQTYLNMTEACALVDELHHILSMAVTCLDANVDFPDDWLFHRRWRNGFGGNLMAKDVHGRSIKFIQSGGRSSAIVPSIQKKLARSSAHRAKKEKGTIRKVNLKDADQNQKVTPTTSSSASNKLGKKRKVNEEGATLKPTQPTRMSRRLRISH</sequence>
<keyword evidence="9" id="KW-0326">Glycosidase</keyword>
<evidence type="ECO:0000256" key="7">
    <source>
        <dbReference type="ARBA" id="ARBA00023239"/>
    </source>
</evidence>
<dbReference type="GO" id="GO:0008534">
    <property type="term" value="F:oxidized purine nucleobase lesion DNA N-glycosylase activity"/>
    <property type="evidence" value="ECO:0007669"/>
    <property type="project" value="UniProtKB-EC"/>
</dbReference>
<keyword evidence="7" id="KW-0456">Lyase</keyword>
<dbReference type="Pfam" id="PF06831">
    <property type="entry name" value="H2TH"/>
    <property type="match status" value="1"/>
</dbReference>
<evidence type="ECO:0000313" key="12">
    <source>
        <dbReference type="EMBL" id="KAL3808933.1"/>
    </source>
</evidence>
<dbReference type="InterPro" id="IPR012319">
    <property type="entry name" value="FPG_cat"/>
</dbReference>
<evidence type="ECO:0000256" key="5">
    <source>
        <dbReference type="ARBA" id="ARBA00023125"/>
    </source>
</evidence>
<evidence type="ECO:0000256" key="10">
    <source>
        <dbReference type="SAM" id="MobiDB-lite"/>
    </source>
</evidence>
<dbReference type="InterPro" id="IPR035937">
    <property type="entry name" value="FPG_N"/>
</dbReference>
<dbReference type="GO" id="GO:0006281">
    <property type="term" value="P:DNA repair"/>
    <property type="evidence" value="ECO:0007669"/>
    <property type="project" value="UniProtKB-KW"/>
</dbReference>
<accession>A0ABD3R7Y6</accession>
<feature type="region of interest" description="Disordered" evidence="10">
    <location>
        <begin position="116"/>
        <end position="135"/>
    </location>
</feature>
<keyword evidence="13" id="KW-1185">Reference proteome</keyword>
<keyword evidence="4" id="KW-0378">Hydrolase</keyword>
<dbReference type="Gene3D" id="1.10.8.50">
    <property type="match status" value="1"/>
</dbReference>
<evidence type="ECO:0000256" key="9">
    <source>
        <dbReference type="ARBA" id="ARBA00023295"/>
    </source>
</evidence>
<dbReference type="SUPFAM" id="SSF46946">
    <property type="entry name" value="S13-like H2TH domain"/>
    <property type="match status" value="1"/>
</dbReference>
<dbReference type="GO" id="GO:0003677">
    <property type="term" value="F:DNA binding"/>
    <property type="evidence" value="ECO:0007669"/>
    <property type="project" value="UniProtKB-KW"/>
</dbReference>
<dbReference type="SMART" id="SM01232">
    <property type="entry name" value="H2TH"/>
    <property type="match status" value="1"/>
</dbReference>
<comment type="similarity">
    <text evidence="2">Belongs to the FPG family.</text>
</comment>
<protein>
    <recommendedName>
        <fullName evidence="11">Formamidopyrimidine-DNA glycosylase catalytic domain-containing protein</fullName>
    </recommendedName>
</protein>
<evidence type="ECO:0000256" key="1">
    <source>
        <dbReference type="ARBA" id="ARBA00001668"/>
    </source>
</evidence>
<organism evidence="12 13">
    <name type="scientific">Cyclostephanos tholiformis</name>
    <dbReference type="NCBI Taxonomy" id="382380"/>
    <lineage>
        <taxon>Eukaryota</taxon>
        <taxon>Sar</taxon>
        <taxon>Stramenopiles</taxon>
        <taxon>Ochrophyta</taxon>
        <taxon>Bacillariophyta</taxon>
        <taxon>Coscinodiscophyceae</taxon>
        <taxon>Thalassiosirophycidae</taxon>
        <taxon>Stephanodiscales</taxon>
        <taxon>Stephanodiscaceae</taxon>
        <taxon>Cyclostephanos</taxon>
    </lineage>
</organism>
<evidence type="ECO:0000259" key="11">
    <source>
        <dbReference type="PROSITE" id="PS51068"/>
    </source>
</evidence>
<name>A0ABD3R7Y6_9STRA</name>
<feature type="compositionally biased region" description="Polar residues" evidence="10">
    <location>
        <begin position="377"/>
        <end position="390"/>
    </location>
</feature>
<dbReference type="SUPFAM" id="SSF81624">
    <property type="entry name" value="N-terminal domain of MutM-like DNA repair proteins"/>
    <property type="match status" value="1"/>
</dbReference>
<dbReference type="SMART" id="SM00898">
    <property type="entry name" value="Fapy_DNA_glyco"/>
    <property type="match status" value="1"/>
</dbReference>
<feature type="domain" description="Formamidopyrimidine-DNA glycosylase catalytic" evidence="11">
    <location>
        <begin position="2"/>
        <end position="160"/>
    </location>
</feature>
<dbReference type="AlphaFoldDB" id="A0ABD3R7Y6"/>
<dbReference type="InterPro" id="IPR015886">
    <property type="entry name" value="H2TH_FPG"/>
</dbReference>
<evidence type="ECO:0000256" key="8">
    <source>
        <dbReference type="ARBA" id="ARBA00023268"/>
    </source>
</evidence>
<evidence type="ECO:0000256" key="4">
    <source>
        <dbReference type="ARBA" id="ARBA00022801"/>
    </source>
</evidence>
<evidence type="ECO:0000256" key="2">
    <source>
        <dbReference type="ARBA" id="ARBA00009409"/>
    </source>
</evidence>
<keyword evidence="6" id="KW-0234">DNA repair</keyword>
<proteinExistence type="inferred from homology"/>
<gene>
    <name evidence="12" type="ORF">ACHAXA_009910</name>
</gene>
<dbReference type="Pfam" id="PF01149">
    <property type="entry name" value="Fapy_DNA_glyco"/>
    <property type="match status" value="1"/>
</dbReference>
<dbReference type="PROSITE" id="PS51068">
    <property type="entry name" value="FPG_CAT"/>
    <property type="match status" value="1"/>
</dbReference>
<feature type="region of interest" description="Disordered" evidence="10">
    <location>
        <begin position="370"/>
        <end position="421"/>
    </location>
</feature>
<reference evidence="12 13" key="1">
    <citation type="submission" date="2024-10" db="EMBL/GenBank/DDBJ databases">
        <title>Updated reference genomes for cyclostephanoid diatoms.</title>
        <authorList>
            <person name="Roberts W.R."/>
            <person name="Alverson A.J."/>
        </authorList>
    </citation>
    <scope>NUCLEOTIDE SEQUENCE [LARGE SCALE GENOMIC DNA]</scope>
    <source>
        <strain evidence="12 13">AJA228-03</strain>
    </source>
</reference>
<keyword evidence="8" id="KW-0511">Multifunctional enzyme</keyword>
<evidence type="ECO:0000313" key="13">
    <source>
        <dbReference type="Proteomes" id="UP001530377"/>
    </source>
</evidence>
<dbReference type="PANTHER" id="PTHR22993">
    <property type="entry name" value="FORMAMIDOPYRIMIDINE-DNA GLYCOSYLASE"/>
    <property type="match status" value="1"/>
</dbReference>
<evidence type="ECO:0000256" key="6">
    <source>
        <dbReference type="ARBA" id="ARBA00023204"/>
    </source>
</evidence>
<comment type="caution">
    <text evidence="12">The sequence shown here is derived from an EMBL/GenBank/DDBJ whole genome shotgun (WGS) entry which is preliminary data.</text>
</comment>
<dbReference type="PANTHER" id="PTHR22993:SF9">
    <property type="entry name" value="FORMAMIDOPYRIMIDINE-DNA GLYCOSYLASE"/>
    <property type="match status" value="1"/>
</dbReference>
<evidence type="ECO:0000256" key="3">
    <source>
        <dbReference type="ARBA" id="ARBA00022763"/>
    </source>
</evidence>
<dbReference type="Gene3D" id="3.20.190.10">
    <property type="entry name" value="MutM-like, N-terminal"/>
    <property type="match status" value="1"/>
</dbReference>
<dbReference type="GO" id="GO:0016829">
    <property type="term" value="F:lyase activity"/>
    <property type="evidence" value="ECO:0007669"/>
    <property type="project" value="UniProtKB-KW"/>
</dbReference>
<dbReference type="Proteomes" id="UP001530377">
    <property type="component" value="Unassembled WGS sequence"/>
</dbReference>
<keyword evidence="5" id="KW-0238">DNA-binding</keyword>
<dbReference type="InterPro" id="IPR010979">
    <property type="entry name" value="Ribosomal_uS13-like_H2TH"/>
</dbReference>
<comment type="catalytic activity">
    <reaction evidence="1">
        <text>Hydrolysis of DNA containing ring-opened 7-methylguanine residues, releasing 2,6-diamino-4-hydroxy-5-(N-methyl)formamidopyrimidine.</text>
        <dbReference type="EC" id="3.2.2.23"/>
    </reaction>
</comment>
<dbReference type="EMBL" id="JALLPB020000458">
    <property type="protein sequence ID" value="KAL3808933.1"/>
    <property type="molecule type" value="Genomic_DNA"/>
</dbReference>